<sequence>MKPYQERLVVSYCGSNFGQPITKAVTPKQNPKSRIYVIIHYCPQFSFPCSLKKLYCVPYN</sequence>
<dbReference type="Proteomes" id="UP000018198">
    <property type="component" value="Unassembled WGS sequence"/>
</dbReference>
<reference evidence="1 2" key="2">
    <citation type="submission" date="2013-09" db="EMBL/GenBank/DDBJ databases">
        <title>Whole genome comparison of six Crocosphaera watsonii strains with differing phenotypes.</title>
        <authorList>
            <person name="Bench S.R."/>
            <person name="Heller P."/>
            <person name="Frank I."/>
            <person name="Arciniega M."/>
            <person name="Shilova I.N."/>
            <person name="Zehr J.P."/>
        </authorList>
    </citation>
    <scope>NUCLEOTIDE SEQUENCE [LARGE SCALE GENOMIC DNA]</scope>
    <source>
        <strain evidence="1 2">WH 0401</strain>
    </source>
</reference>
<dbReference type="AlphaFoldDB" id="T2J8I3"/>
<dbReference type="EMBL" id="CAQM01000321">
    <property type="protein sequence ID" value="CCQ61480.1"/>
    <property type="molecule type" value="Genomic_DNA"/>
</dbReference>
<reference evidence="1 2" key="1">
    <citation type="submission" date="2013-01" db="EMBL/GenBank/DDBJ databases">
        <authorList>
            <person name="Bench S."/>
        </authorList>
    </citation>
    <scope>NUCLEOTIDE SEQUENCE [LARGE SCALE GENOMIC DNA]</scope>
    <source>
        <strain evidence="1 2">WH 0401</strain>
    </source>
</reference>
<name>T2J8I3_CROWT</name>
<evidence type="ECO:0000313" key="2">
    <source>
        <dbReference type="Proteomes" id="UP000018198"/>
    </source>
</evidence>
<organism evidence="1 2">
    <name type="scientific">Crocosphaera watsonii WH 0401</name>
    <dbReference type="NCBI Taxonomy" id="555881"/>
    <lineage>
        <taxon>Bacteria</taxon>
        <taxon>Bacillati</taxon>
        <taxon>Cyanobacteriota</taxon>
        <taxon>Cyanophyceae</taxon>
        <taxon>Oscillatoriophycideae</taxon>
        <taxon>Chroococcales</taxon>
        <taxon>Aphanothecaceae</taxon>
        <taxon>Crocosphaera</taxon>
    </lineage>
</organism>
<comment type="caution">
    <text evidence="1">The sequence shown here is derived from an EMBL/GenBank/DDBJ whole genome shotgun (WGS) entry which is preliminary data.</text>
</comment>
<protein>
    <submittedName>
        <fullName evidence="1">Uncharacterized protein</fullName>
    </submittedName>
</protein>
<evidence type="ECO:0000313" key="1">
    <source>
        <dbReference type="EMBL" id="CCQ61480.1"/>
    </source>
</evidence>
<accession>T2J8I3</accession>
<gene>
    <name evidence="1" type="ORF">CWATWH0401_2542</name>
</gene>
<proteinExistence type="predicted"/>